<dbReference type="EMBL" id="PCRK01000123">
    <property type="protein sequence ID" value="PIP19046.1"/>
    <property type="molecule type" value="Genomic_DNA"/>
</dbReference>
<keyword evidence="1" id="KW-0132">Cell division</keyword>
<dbReference type="PANTHER" id="PTHR38429:SF1">
    <property type="entry name" value="SEPTATION PROTEIN SPOVG-RELATED"/>
    <property type="match status" value="1"/>
</dbReference>
<dbReference type="InterPro" id="IPR036751">
    <property type="entry name" value="SpoVG_sf"/>
</dbReference>
<dbReference type="PANTHER" id="PTHR38429">
    <property type="entry name" value="SEPTATION PROTEIN SPOVG-RELATED"/>
    <property type="match status" value="1"/>
</dbReference>
<evidence type="ECO:0000256" key="3">
    <source>
        <dbReference type="ARBA" id="ARBA00023306"/>
    </source>
</evidence>
<keyword evidence="3" id="KW-0131">Cell cycle</keyword>
<evidence type="ECO:0000313" key="4">
    <source>
        <dbReference type="EMBL" id="PIP19046.1"/>
    </source>
</evidence>
<evidence type="ECO:0000256" key="2">
    <source>
        <dbReference type="ARBA" id="ARBA00023210"/>
    </source>
</evidence>
<evidence type="ECO:0000256" key="1">
    <source>
        <dbReference type="ARBA" id="ARBA00022618"/>
    </source>
</evidence>
<evidence type="ECO:0000313" key="5">
    <source>
        <dbReference type="Proteomes" id="UP000231292"/>
    </source>
</evidence>
<gene>
    <name evidence="4" type="ORF">COX41_04990</name>
</gene>
<accession>A0A2G9YIJ7</accession>
<dbReference type="Gene3D" id="3.30.1120.40">
    <property type="entry name" value="Stage V sporulation protein G"/>
    <property type="match status" value="1"/>
</dbReference>
<dbReference type="Pfam" id="PF04026">
    <property type="entry name" value="SpoVG"/>
    <property type="match status" value="1"/>
</dbReference>
<name>A0A2G9YIJ7_9BACT</name>
<dbReference type="Proteomes" id="UP000231292">
    <property type="component" value="Unassembled WGS sequence"/>
</dbReference>
<dbReference type="GO" id="GO:0030435">
    <property type="term" value="P:sporulation resulting in formation of a cellular spore"/>
    <property type="evidence" value="ECO:0007669"/>
    <property type="project" value="InterPro"/>
</dbReference>
<proteinExistence type="predicted"/>
<protein>
    <submittedName>
        <fullName evidence="4">Septation protein SpoVG</fullName>
    </submittedName>
</protein>
<comment type="caution">
    <text evidence="4">The sequence shown here is derived from an EMBL/GenBank/DDBJ whole genome shotgun (WGS) entry which is preliminary data.</text>
</comment>
<dbReference type="SUPFAM" id="SSF160537">
    <property type="entry name" value="SpoVG-like"/>
    <property type="match status" value="1"/>
</dbReference>
<dbReference type="InterPro" id="IPR007170">
    <property type="entry name" value="SpoVG"/>
</dbReference>
<organism evidence="4 5">
    <name type="scientific">Candidatus Sherwoodlollariibacterium unditelluris</name>
    <dbReference type="NCBI Taxonomy" id="1974757"/>
    <lineage>
        <taxon>Bacteria</taxon>
        <taxon>Pseudomonadati</taxon>
        <taxon>Candidatus Omnitrophota</taxon>
        <taxon>Candidatus Sherwoodlollariibacterium</taxon>
    </lineage>
</organism>
<dbReference type="AlphaFoldDB" id="A0A2G9YIJ7"/>
<reference evidence="4 5" key="1">
    <citation type="submission" date="2017-09" db="EMBL/GenBank/DDBJ databases">
        <title>Depth-based differentiation of microbial function through sediment-hosted aquifers and enrichment of novel symbionts in the deep terrestrial subsurface.</title>
        <authorList>
            <person name="Probst A.J."/>
            <person name="Ladd B."/>
            <person name="Jarett J.K."/>
            <person name="Geller-Mcgrath D.E."/>
            <person name="Sieber C.M."/>
            <person name="Emerson J.B."/>
            <person name="Anantharaman K."/>
            <person name="Thomas B.C."/>
            <person name="Malmstrom R."/>
            <person name="Stieglmeier M."/>
            <person name="Klingl A."/>
            <person name="Woyke T."/>
            <person name="Ryan C.M."/>
            <person name="Banfield J.F."/>
        </authorList>
    </citation>
    <scope>NUCLEOTIDE SEQUENCE [LARGE SCALE GENOMIC DNA]</scope>
    <source>
        <strain evidence="4">CG23_combo_of_CG06-09_8_20_14_all_41_10</strain>
    </source>
</reference>
<dbReference type="GO" id="GO:0000917">
    <property type="term" value="P:division septum assembly"/>
    <property type="evidence" value="ECO:0007669"/>
    <property type="project" value="UniProtKB-KW"/>
</dbReference>
<keyword evidence="2" id="KW-0717">Septation</keyword>
<sequence>MSQVKTKQKTNRKEVNTMIEVARVYKVEKDEGSLKAFVDIKVADAVLIKGIRVMAKKEGGLFAAMPSHLAGDGKYYDTVQFLTPEAKTELQEVVLAAYEA</sequence>